<dbReference type="AlphaFoldDB" id="A0A7G5GR25"/>
<gene>
    <name evidence="2" type="ORF">H3H32_25615</name>
</gene>
<sequence>MSARKTVCLLALLLSIPFLALAQKVANSELATKVIDLSNKTFLIGEEGDTSNAGNDLHLLFLFYKDGAATFRTKRGDRIIKDSPINWRFIGDSLCLLPSSISLQAEGKTQLIDRESMKYSIVKTPSGYILKGKDDQMFLVEQK</sequence>
<dbReference type="EMBL" id="CP059732">
    <property type="protein sequence ID" value="QMW01317.1"/>
    <property type="molecule type" value="Genomic_DNA"/>
</dbReference>
<dbReference type="KEGG" id="sfol:H3H32_25615"/>
<feature type="signal peptide" evidence="1">
    <location>
        <begin position="1"/>
        <end position="22"/>
    </location>
</feature>
<protein>
    <submittedName>
        <fullName evidence="2">Uncharacterized protein</fullName>
    </submittedName>
</protein>
<evidence type="ECO:0000256" key="1">
    <source>
        <dbReference type="SAM" id="SignalP"/>
    </source>
</evidence>
<keyword evidence="1" id="KW-0732">Signal</keyword>
<keyword evidence="3" id="KW-1185">Reference proteome</keyword>
<evidence type="ECO:0000313" key="2">
    <source>
        <dbReference type="EMBL" id="QMW01317.1"/>
    </source>
</evidence>
<accession>A0A7G5GR25</accession>
<name>A0A7G5GR25_9BACT</name>
<organism evidence="2 3">
    <name type="scientific">Spirosoma foliorum</name>
    <dbReference type="NCBI Taxonomy" id="2710596"/>
    <lineage>
        <taxon>Bacteria</taxon>
        <taxon>Pseudomonadati</taxon>
        <taxon>Bacteroidota</taxon>
        <taxon>Cytophagia</taxon>
        <taxon>Cytophagales</taxon>
        <taxon>Cytophagaceae</taxon>
        <taxon>Spirosoma</taxon>
    </lineage>
</organism>
<dbReference type="Proteomes" id="UP000515369">
    <property type="component" value="Chromosome"/>
</dbReference>
<proteinExistence type="predicted"/>
<feature type="chain" id="PRO_5028802001" evidence="1">
    <location>
        <begin position="23"/>
        <end position="143"/>
    </location>
</feature>
<dbReference type="RefSeq" id="WP_182458600.1">
    <property type="nucleotide sequence ID" value="NZ_CP059732.1"/>
</dbReference>
<evidence type="ECO:0000313" key="3">
    <source>
        <dbReference type="Proteomes" id="UP000515369"/>
    </source>
</evidence>
<reference evidence="2 3" key="1">
    <citation type="submission" date="2020-07" db="EMBL/GenBank/DDBJ databases">
        <title>Spirosoma foliorum sp. nov., isolated from the leaves on the Nejang mountain Korea, Republic of.</title>
        <authorList>
            <person name="Ho H."/>
            <person name="Lee Y.-J."/>
            <person name="Nurcahyanto D.-A."/>
            <person name="Kim S.-G."/>
        </authorList>
    </citation>
    <scope>NUCLEOTIDE SEQUENCE [LARGE SCALE GENOMIC DNA]</scope>
    <source>
        <strain evidence="2 3">PL0136</strain>
    </source>
</reference>